<sequence>MQNKLLSLLVLLTLIIVSCKQEPSQIETLKADKLEILWQKPSPSISSSDLLRYQFTAIHPLASSIEIKPLENEDFELFDQKMIVLPPASPTQLRTQFELSFEPPAPGQYKTPQISLILLDKNGVLAQLKSPESEIIITSINPPDDFIADHRGSLKQRPSKWLLLSLLFFALPFLPKKKKAKVKLALKVKNEDLEQCEASFEAIETLMQKIMQYNFLIKKNDFNAMLSQLSSDEPKQKQLKDLIENYQRQRFSGQSISPEDLLSQLKKAFKEIQS</sequence>
<name>A6DLS9_9BACT</name>
<reference evidence="1 2" key="1">
    <citation type="journal article" date="2010" name="J. Bacteriol.">
        <title>Genome sequence of Lentisphaera araneosa HTCC2155T, the type species of the order Lentisphaerales in the phylum Lentisphaerae.</title>
        <authorList>
            <person name="Thrash J.C."/>
            <person name="Cho J.C."/>
            <person name="Vergin K.L."/>
            <person name="Morris R.M."/>
            <person name="Giovannoni S.J."/>
        </authorList>
    </citation>
    <scope>NUCLEOTIDE SEQUENCE [LARGE SCALE GENOMIC DNA]</scope>
    <source>
        <strain evidence="1 2">HTCC2155</strain>
    </source>
</reference>
<dbReference type="Proteomes" id="UP000004947">
    <property type="component" value="Unassembled WGS sequence"/>
</dbReference>
<dbReference type="RefSeq" id="WP_007278837.1">
    <property type="nucleotide sequence ID" value="NZ_ABCK01000009.1"/>
</dbReference>
<gene>
    <name evidence="1" type="ORF">LNTAR_05461</name>
</gene>
<evidence type="ECO:0000313" key="1">
    <source>
        <dbReference type="EMBL" id="EDM27534.1"/>
    </source>
</evidence>
<dbReference type="STRING" id="313628.LNTAR_05461"/>
<organism evidence="1 2">
    <name type="scientific">Lentisphaera araneosa HTCC2155</name>
    <dbReference type="NCBI Taxonomy" id="313628"/>
    <lineage>
        <taxon>Bacteria</taxon>
        <taxon>Pseudomonadati</taxon>
        <taxon>Lentisphaerota</taxon>
        <taxon>Lentisphaeria</taxon>
        <taxon>Lentisphaerales</taxon>
        <taxon>Lentisphaeraceae</taxon>
        <taxon>Lentisphaera</taxon>
    </lineage>
</organism>
<proteinExistence type="predicted"/>
<keyword evidence="2" id="KW-1185">Reference proteome</keyword>
<dbReference type="PROSITE" id="PS51257">
    <property type="entry name" value="PROKAR_LIPOPROTEIN"/>
    <property type="match status" value="1"/>
</dbReference>
<comment type="caution">
    <text evidence="1">The sequence shown here is derived from an EMBL/GenBank/DDBJ whole genome shotgun (WGS) entry which is preliminary data.</text>
</comment>
<dbReference type="EMBL" id="ABCK01000009">
    <property type="protein sequence ID" value="EDM27534.1"/>
    <property type="molecule type" value="Genomic_DNA"/>
</dbReference>
<accession>A6DLS9</accession>
<evidence type="ECO:0000313" key="2">
    <source>
        <dbReference type="Proteomes" id="UP000004947"/>
    </source>
</evidence>
<dbReference type="AlphaFoldDB" id="A6DLS9"/>
<protein>
    <submittedName>
        <fullName evidence="1">Uncharacterized protein</fullName>
    </submittedName>
</protein>